<keyword evidence="2" id="KW-1003">Cell membrane</keyword>
<dbReference type="GO" id="GO:0022857">
    <property type="term" value="F:transmembrane transporter activity"/>
    <property type="evidence" value="ECO:0007669"/>
    <property type="project" value="InterPro"/>
</dbReference>
<evidence type="ECO:0000256" key="4">
    <source>
        <dbReference type="ARBA" id="ARBA00022989"/>
    </source>
</evidence>
<name>A0A4Q5I1G0_9BACT</name>
<evidence type="ECO:0000256" key="2">
    <source>
        <dbReference type="ARBA" id="ARBA00022475"/>
    </source>
</evidence>
<dbReference type="RefSeq" id="WP_130053625.1">
    <property type="nucleotide sequence ID" value="NZ_RCXK01000001.1"/>
</dbReference>
<accession>A0A4Q5I1G0</accession>
<feature type="transmembrane region" description="Helical" evidence="6">
    <location>
        <begin position="364"/>
        <end position="381"/>
    </location>
</feature>
<keyword evidence="4 6" id="KW-1133">Transmembrane helix</keyword>
<feature type="transmembrane region" description="Helical" evidence="6">
    <location>
        <begin position="275"/>
        <end position="293"/>
    </location>
</feature>
<feature type="domain" description="Major facilitator superfamily (MFS) profile" evidence="7">
    <location>
        <begin position="13"/>
        <end position="387"/>
    </location>
</feature>
<dbReference type="GO" id="GO:0005886">
    <property type="term" value="C:plasma membrane"/>
    <property type="evidence" value="ECO:0007669"/>
    <property type="project" value="UniProtKB-SubCell"/>
</dbReference>
<evidence type="ECO:0000313" key="10">
    <source>
        <dbReference type="Proteomes" id="UP000441162"/>
    </source>
</evidence>
<dbReference type="CDD" id="cd17324">
    <property type="entry name" value="MFS_NepI_like"/>
    <property type="match status" value="1"/>
</dbReference>
<comment type="subcellular location">
    <subcellularLocation>
        <location evidence="1">Cell membrane</location>
        <topology evidence="1">Multi-pass membrane protein</topology>
    </subcellularLocation>
</comment>
<dbReference type="Proteomes" id="UP000441162">
    <property type="component" value="Unassembled WGS sequence"/>
</dbReference>
<keyword evidence="5 6" id="KW-0472">Membrane</keyword>
<dbReference type="InterPro" id="IPR020846">
    <property type="entry name" value="MFS_dom"/>
</dbReference>
<dbReference type="PROSITE" id="PS50850">
    <property type="entry name" value="MFS"/>
    <property type="match status" value="1"/>
</dbReference>
<dbReference type="EMBL" id="VVZA01000008">
    <property type="protein sequence ID" value="KAA5405131.1"/>
    <property type="molecule type" value="Genomic_DNA"/>
</dbReference>
<feature type="transmembrane region" description="Helical" evidence="6">
    <location>
        <begin position="243"/>
        <end position="263"/>
    </location>
</feature>
<evidence type="ECO:0000256" key="5">
    <source>
        <dbReference type="ARBA" id="ARBA00023136"/>
    </source>
</evidence>
<feature type="transmembrane region" description="Helical" evidence="6">
    <location>
        <begin position="102"/>
        <end position="125"/>
    </location>
</feature>
<evidence type="ECO:0000256" key="3">
    <source>
        <dbReference type="ARBA" id="ARBA00022692"/>
    </source>
</evidence>
<evidence type="ECO:0000313" key="8">
    <source>
        <dbReference type="EMBL" id="KAA5400945.1"/>
    </source>
</evidence>
<dbReference type="InterPro" id="IPR050189">
    <property type="entry name" value="MFS_Efflux_Transporters"/>
</dbReference>
<dbReference type="InterPro" id="IPR011701">
    <property type="entry name" value="MFS"/>
</dbReference>
<feature type="transmembrane region" description="Helical" evidence="6">
    <location>
        <begin position="78"/>
        <end position="96"/>
    </location>
</feature>
<dbReference type="Pfam" id="PF07690">
    <property type="entry name" value="MFS_1"/>
    <property type="match status" value="1"/>
</dbReference>
<reference evidence="10 11" key="1">
    <citation type="journal article" date="2019" name="Nat. Med.">
        <title>A library of human gut bacterial isolates paired with longitudinal multiomics data enables mechanistic microbiome research.</title>
        <authorList>
            <person name="Poyet M."/>
            <person name="Groussin M."/>
            <person name="Gibbons S.M."/>
            <person name="Avila-Pacheco J."/>
            <person name="Jiang X."/>
            <person name="Kearney S.M."/>
            <person name="Perrotta A.R."/>
            <person name="Berdy B."/>
            <person name="Zhao S."/>
            <person name="Lieberman T.D."/>
            <person name="Swanson P.K."/>
            <person name="Smith M."/>
            <person name="Roesemann S."/>
            <person name="Alexander J.E."/>
            <person name="Rich S.A."/>
            <person name="Livny J."/>
            <person name="Vlamakis H."/>
            <person name="Clish C."/>
            <person name="Bullock K."/>
            <person name="Deik A."/>
            <person name="Scott J."/>
            <person name="Pierce K.A."/>
            <person name="Xavier R.J."/>
            <person name="Alm E.J."/>
        </authorList>
    </citation>
    <scope>NUCLEOTIDE SEQUENCE [LARGE SCALE GENOMIC DNA]</scope>
    <source>
        <strain evidence="8 11">BIOML-A1</strain>
        <strain evidence="9 10">BIOML-A4</strain>
    </source>
</reference>
<comment type="caution">
    <text evidence="9">The sequence shown here is derived from an EMBL/GenBank/DDBJ whole genome shotgun (WGS) entry which is preliminary data.</text>
</comment>
<dbReference type="SUPFAM" id="SSF103473">
    <property type="entry name" value="MFS general substrate transporter"/>
    <property type="match status" value="1"/>
</dbReference>
<feature type="transmembrane region" description="Helical" evidence="6">
    <location>
        <begin position="209"/>
        <end position="231"/>
    </location>
</feature>
<dbReference type="InterPro" id="IPR036259">
    <property type="entry name" value="MFS_trans_sf"/>
</dbReference>
<protein>
    <submittedName>
        <fullName evidence="9">MFS transporter</fullName>
    </submittedName>
</protein>
<feature type="transmembrane region" description="Helical" evidence="6">
    <location>
        <begin position="299"/>
        <end position="322"/>
    </location>
</feature>
<evidence type="ECO:0000256" key="6">
    <source>
        <dbReference type="SAM" id="Phobius"/>
    </source>
</evidence>
<dbReference type="Gene3D" id="1.20.1250.20">
    <property type="entry name" value="MFS general substrate transporter like domains"/>
    <property type="match status" value="1"/>
</dbReference>
<keyword evidence="3 6" id="KW-0812">Transmembrane</keyword>
<feature type="transmembrane region" description="Helical" evidence="6">
    <location>
        <begin position="12"/>
        <end position="39"/>
    </location>
</feature>
<proteinExistence type="predicted"/>
<evidence type="ECO:0000256" key="1">
    <source>
        <dbReference type="ARBA" id="ARBA00004651"/>
    </source>
</evidence>
<dbReference type="PANTHER" id="PTHR43124">
    <property type="entry name" value="PURINE EFFLUX PUMP PBUE"/>
    <property type="match status" value="1"/>
</dbReference>
<gene>
    <name evidence="9" type="ORF">F2Y51_11705</name>
    <name evidence="8" type="ORF">F2Y58_01900</name>
</gene>
<evidence type="ECO:0000313" key="11">
    <source>
        <dbReference type="Proteomes" id="UP000481616"/>
    </source>
</evidence>
<feature type="transmembrane region" description="Helical" evidence="6">
    <location>
        <begin position="51"/>
        <end position="71"/>
    </location>
</feature>
<feature type="transmembrane region" description="Helical" evidence="6">
    <location>
        <begin position="167"/>
        <end position="188"/>
    </location>
</feature>
<organism evidence="9 10">
    <name type="scientific">Phocaeicola dorei</name>
    <dbReference type="NCBI Taxonomy" id="357276"/>
    <lineage>
        <taxon>Bacteria</taxon>
        <taxon>Pseudomonadati</taxon>
        <taxon>Bacteroidota</taxon>
        <taxon>Bacteroidia</taxon>
        <taxon>Bacteroidales</taxon>
        <taxon>Bacteroidaceae</taxon>
        <taxon>Phocaeicola</taxon>
    </lineage>
</organism>
<evidence type="ECO:0000259" key="7">
    <source>
        <dbReference type="PROSITE" id="PS50850"/>
    </source>
</evidence>
<dbReference type="AlphaFoldDB" id="A0A4Q5I1G0"/>
<dbReference type="EMBL" id="VVYY01000001">
    <property type="protein sequence ID" value="KAA5400945.1"/>
    <property type="molecule type" value="Genomic_DNA"/>
</dbReference>
<sequence length="398" mass="42513">MEKGNRYVSKNWQVLILTLGVFGIINTEMGVVGIIPQIADTFGVTVPQAGWTVSVFALIVAASASVMPLLFSGVNRRTVMLLALGLFTASNVVSALTDSFSILLVARALPAFLHPVYVSMAFTVAGQSVRPEEASKAVSKVFVGVSAGMVLGVPVTSFIASHTSFSVAMWFFALVNASVLLATLFCIPSLPVRERLSYGTQLGVLRKPLVWYSVIGFTLINGAMFGFFSFMSDFLNKVTGFPFDTVSALLLVYGLANIAGNVLAGKIFTRNKLRYMIVTPLFMLAGYLLLFTFGHVSIAAGALILLLGMLAGFVNIVGQYMISSAAPEAPDFANGLFLTAANFGTMAGTALCGAFITASGTRHSLMGTLMFLVLSLLFVSVRCRTTHKLNKELKTNEL</sequence>
<feature type="transmembrane region" description="Helical" evidence="6">
    <location>
        <begin position="334"/>
        <end position="358"/>
    </location>
</feature>
<evidence type="ECO:0000313" key="9">
    <source>
        <dbReference type="EMBL" id="KAA5405131.1"/>
    </source>
</evidence>
<dbReference type="PANTHER" id="PTHR43124:SF3">
    <property type="entry name" value="CHLORAMPHENICOL EFFLUX PUMP RV0191"/>
    <property type="match status" value="1"/>
</dbReference>
<feature type="transmembrane region" description="Helical" evidence="6">
    <location>
        <begin position="137"/>
        <end position="161"/>
    </location>
</feature>
<dbReference type="Proteomes" id="UP000481616">
    <property type="component" value="Unassembled WGS sequence"/>
</dbReference>